<organism evidence="1">
    <name type="scientific">Arundo donax</name>
    <name type="common">Giant reed</name>
    <name type="synonym">Donax arundinaceus</name>
    <dbReference type="NCBI Taxonomy" id="35708"/>
    <lineage>
        <taxon>Eukaryota</taxon>
        <taxon>Viridiplantae</taxon>
        <taxon>Streptophyta</taxon>
        <taxon>Embryophyta</taxon>
        <taxon>Tracheophyta</taxon>
        <taxon>Spermatophyta</taxon>
        <taxon>Magnoliopsida</taxon>
        <taxon>Liliopsida</taxon>
        <taxon>Poales</taxon>
        <taxon>Poaceae</taxon>
        <taxon>PACMAD clade</taxon>
        <taxon>Arundinoideae</taxon>
        <taxon>Arundineae</taxon>
        <taxon>Arundo</taxon>
    </lineage>
</organism>
<protein>
    <submittedName>
        <fullName evidence="1">Uncharacterized protein</fullName>
    </submittedName>
</protein>
<sequence>MVNSVCIIAPKEISRRKGGELVDCIYLPSYLPSQLLLFCGSCNGLFCMKNTDFIYEKCLFVQKFHLLMQQ</sequence>
<name>A0A0A9A8T5_ARUDO</name>
<evidence type="ECO:0000313" key="1">
    <source>
        <dbReference type="EMBL" id="JAD46358.1"/>
    </source>
</evidence>
<reference evidence="1" key="2">
    <citation type="journal article" date="2015" name="Data Brief">
        <title>Shoot transcriptome of the giant reed, Arundo donax.</title>
        <authorList>
            <person name="Barrero R.A."/>
            <person name="Guerrero F.D."/>
            <person name="Moolhuijzen P."/>
            <person name="Goolsby J.A."/>
            <person name="Tidwell J."/>
            <person name="Bellgard S.E."/>
            <person name="Bellgard M.I."/>
        </authorList>
    </citation>
    <scope>NUCLEOTIDE SEQUENCE</scope>
    <source>
        <tissue evidence="1">Shoot tissue taken approximately 20 cm above the soil surface</tissue>
    </source>
</reference>
<reference evidence="1" key="1">
    <citation type="submission" date="2014-09" db="EMBL/GenBank/DDBJ databases">
        <authorList>
            <person name="Magalhaes I.L.F."/>
            <person name="Oliveira U."/>
            <person name="Santos F.R."/>
            <person name="Vidigal T.H.D.A."/>
            <person name="Brescovit A.D."/>
            <person name="Santos A.J."/>
        </authorList>
    </citation>
    <scope>NUCLEOTIDE SEQUENCE</scope>
    <source>
        <tissue evidence="1">Shoot tissue taken approximately 20 cm above the soil surface</tissue>
    </source>
</reference>
<proteinExistence type="predicted"/>
<dbReference type="AlphaFoldDB" id="A0A0A9A8T5"/>
<accession>A0A0A9A8T5</accession>
<dbReference type="EMBL" id="GBRH01251537">
    <property type="protein sequence ID" value="JAD46358.1"/>
    <property type="molecule type" value="Transcribed_RNA"/>
</dbReference>